<dbReference type="HOGENOM" id="CLU_013985_1_2_5"/>
<keyword evidence="3" id="KW-1185">Reference proteome</keyword>
<dbReference type="Pfam" id="PF13302">
    <property type="entry name" value="Acetyltransf_3"/>
    <property type="match status" value="1"/>
</dbReference>
<dbReference type="OrthoDB" id="5295305at2"/>
<dbReference type="Gene3D" id="3.40.630.30">
    <property type="match status" value="1"/>
</dbReference>
<dbReference type="GO" id="GO:0008999">
    <property type="term" value="F:protein-N-terminal-alanine acetyltransferase activity"/>
    <property type="evidence" value="ECO:0007669"/>
    <property type="project" value="TreeGrafter"/>
</dbReference>
<sequence length="222" mass="25240">MMDLSNWTARPRPERVTLQGRYCRLEALEARHAASLFTASSTADIDARFAYLFDQPPASVQHMEAWIAGFQTTSDPLMFALIDAPSGAVAGRQALMRIDPAHGVLEIGHIYWGPLAARKRPATESIYLLLRYAFDTLGYRRVEWKCHGLNTPSRKAALRFGFQYEGLFRNHMVMKGENRDTAWFAITLEDWQSLRPAYEAWLSPENFDSDGQQRQSLQALIA</sequence>
<dbReference type="InterPro" id="IPR016181">
    <property type="entry name" value="Acyl_CoA_acyltransferase"/>
</dbReference>
<evidence type="ECO:0000313" key="3">
    <source>
        <dbReference type="Proteomes" id="UP000000692"/>
    </source>
</evidence>
<reference evidence="2 3" key="1">
    <citation type="journal article" date="2011" name="J. Bacteriol.">
        <title>Complete genome sequence of the industrial strain Ketogulonicigenium vulgare WSH-001.</title>
        <authorList>
            <person name="Liu L."/>
            <person name="Li Y."/>
            <person name="Zhang J."/>
            <person name="Zhou Z."/>
            <person name="Liu J."/>
            <person name="Li X."/>
            <person name="Zhou J."/>
            <person name="Du G."/>
            <person name="Wang L."/>
            <person name="Chen J."/>
        </authorList>
    </citation>
    <scope>NUCLEOTIDE SEQUENCE [LARGE SCALE GENOMIC DNA]</scope>
    <source>
        <strain evidence="2 3">WSH-001</strain>
    </source>
</reference>
<dbReference type="AlphaFoldDB" id="F9Y5S4"/>
<keyword evidence="2" id="KW-0808">Transferase</keyword>
<dbReference type="EC" id="2.3.1.-" evidence="2"/>
<dbReference type="eggNOG" id="COG1670">
    <property type="taxonomic scope" value="Bacteria"/>
</dbReference>
<dbReference type="PROSITE" id="PS51186">
    <property type="entry name" value="GNAT"/>
    <property type="match status" value="1"/>
</dbReference>
<dbReference type="PATRIC" id="fig|759362.5.peg.2244"/>
<dbReference type="EMBL" id="CP002018">
    <property type="protein sequence ID" value="AEM41999.1"/>
    <property type="molecule type" value="Genomic_DNA"/>
</dbReference>
<dbReference type="InterPro" id="IPR051908">
    <property type="entry name" value="Ribosomal_N-acetyltransferase"/>
</dbReference>
<organism evidence="2 3">
    <name type="scientific">Ketogulonicigenium vulgare (strain WSH-001)</name>
    <dbReference type="NCBI Taxonomy" id="759362"/>
    <lineage>
        <taxon>Bacteria</taxon>
        <taxon>Pseudomonadati</taxon>
        <taxon>Pseudomonadota</taxon>
        <taxon>Alphaproteobacteria</taxon>
        <taxon>Rhodobacterales</taxon>
        <taxon>Roseobacteraceae</taxon>
        <taxon>Ketogulonicigenium</taxon>
    </lineage>
</organism>
<evidence type="ECO:0000313" key="2">
    <source>
        <dbReference type="EMBL" id="AEM41999.1"/>
    </source>
</evidence>
<proteinExistence type="predicted"/>
<accession>F9Y5S4</accession>
<dbReference type="GO" id="GO:1990189">
    <property type="term" value="F:protein N-terminal-serine acetyltransferase activity"/>
    <property type="evidence" value="ECO:0007669"/>
    <property type="project" value="TreeGrafter"/>
</dbReference>
<name>F9Y5S4_KETVW</name>
<dbReference type="PANTHER" id="PTHR43441">
    <property type="entry name" value="RIBOSOMAL-PROTEIN-SERINE ACETYLTRANSFERASE"/>
    <property type="match status" value="1"/>
</dbReference>
<keyword evidence="2" id="KW-0012">Acyltransferase</keyword>
<dbReference type="PANTHER" id="PTHR43441:SF2">
    <property type="entry name" value="FAMILY ACETYLTRANSFERASE, PUTATIVE (AFU_ORTHOLOGUE AFUA_7G00850)-RELATED"/>
    <property type="match status" value="1"/>
</dbReference>
<protein>
    <submittedName>
        <fullName evidence="2">Acetyltransferase protein</fullName>
        <ecNumber evidence="2">2.3.1.-</ecNumber>
    </submittedName>
</protein>
<evidence type="ECO:0000259" key="1">
    <source>
        <dbReference type="PROSITE" id="PS51186"/>
    </source>
</evidence>
<dbReference type="KEGG" id="kvl:KVU_2160"/>
<feature type="domain" description="N-acetyltransferase" evidence="1">
    <location>
        <begin position="35"/>
        <end position="189"/>
    </location>
</feature>
<gene>
    <name evidence="2" type="ordered locus">KVU_2160</name>
</gene>
<dbReference type="Proteomes" id="UP000000692">
    <property type="component" value="Chromosome"/>
</dbReference>
<dbReference type="InterPro" id="IPR000182">
    <property type="entry name" value="GNAT_dom"/>
</dbReference>
<dbReference type="FunFam" id="3.40.630.30:FF:000047">
    <property type="entry name" value="Acetyltransferase, GNAT family"/>
    <property type="match status" value="1"/>
</dbReference>
<dbReference type="SUPFAM" id="SSF55729">
    <property type="entry name" value="Acyl-CoA N-acyltransferases (Nat)"/>
    <property type="match status" value="1"/>
</dbReference>